<name>A0AAP2GNY1_9BACT</name>
<protein>
    <submittedName>
        <fullName evidence="2">Sulfotransferase family protein</fullName>
    </submittedName>
</protein>
<evidence type="ECO:0000256" key="1">
    <source>
        <dbReference type="ARBA" id="ARBA00009320"/>
    </source>
</evidence>
<sequence length="236" mass="26731">MTTLNLISGPRNISTALMYSFAQRNDIQVEDEPFYALYLSKSGAQHPGRDEVLASQSPDEATVKAQLASAGKPVLFVKNMAHHMEVMQAPFIEKAIHIFLIRDPKQIIASYAQVIENPVMRDIGIEYQYQLFQQLEKKGEQPIVLDSGLLLEDPASVLEKLCHRCAIGFQPAMLHWKAGAKPYDGVWAPYWYENVHQSTGFKKQQTSDRPLPQHLGPLYQQARGYYEKLLPFSIKA</sequence>
<dbReference type="InterPro" id="IPR050571">
    <property type="entry name" value="Class-IV_PLP-Dep_Aminotrnsfr"/>
</dbReference>
<reference evidence="2 3" key="1">
    <citation type="submission" date="2021-05" db="EMBL/GenBank/DDBJ databases">
        <title>A Polyphasic approach of four new species of the genus Ohtaekwangia: Ohtaekwangia histidinii sp. nov., Ohtaekwangia cretensis sp. nov., Ohtaekwangia indiensis sp. nov., Ohtaekwangia reichenbachii sp. nov. from diverse environment.</title>
        <authorList>
            <person name="Octaviana S."/>
        </authorList>
    </citation>
    <scope>NUCLEOTIDE SEQUENCE [LARGE SCALE GENOMIC DNA]</scope>
    <source>
        <strain evidence="2 3">PWU4</strain>
    </source>
</reference>
<dbReference type="RefSeq" id="WP_254164680.1">
    <property type="nucleotide sequence ID" value="NZ_JAHESF010000015.1"/>
</dbReference>
<dbReference type="Pfam" id="PF19798">
    <property type="entry name" value="Sulfotransfer_5"/>
    <property type="match status" value="1"/>
</dbReference>
<evidence type="ECO:0000313" key="3">
    <source>
        <dbReference type="Proteomes" id="UP001319200"/>
    </source>
</evidence>
<dbReference type="PANTHER" id="PTHR42743">
    <property type="entry name" value="AMINO-ACID AMINOTRANSFERASE"/>
    <property type="match status" value="1"/>
</dbReference>
<accession>A0AAP2GNY1</accession>
<dbReference type="Gene3D" id="3.40.50.300">
    <property type="entry name" value="P-loop containing nucleotide triphosphate hydrolases"/>
    <property type="match status" value="1"/>
</dbReference>
<dbReference type="InterPro" id="IPR027417">
    <property type="entry name" value="P-loop_NTPase"/>
</dbReference>
<evidence type="ECO:0000313" key="2">
    <source>
        <dbReference type="EMBL" id="MBT1698483.1"/>
    </source>
</evidence>
<dbReference type="AlphaFoldDB" id="A0AAP2GNY1"/>
<organism evidence="2 3">
    <name type="scientific">Chryseosolibacter histidini</name>
    <dbReference type="NCBI Taxonomy" id="2782349"/>
    <lineage>
        <taxon>Bacteria</taxon>
        <taxon>Pseudomonadati</taxon>
        <taxon>Bacteroidota</taxon>
        <taxon>Cytophagia</taxon>
        <taxon>Cytophagales</taxon>
        <taxon>Chryseotaleaceae</taxon>
        <taxon>Chryseosolibacter</taxon>
    </lineage>
</organism>
<proteinExistence type="inferred from homology"/>
<dbReference type="PANTHER" id="PTHR42743:SF11">
    <property type="entry name" value="AMINODEOXYCHORISMATE LYASE"/>
    <property type="match status" value="1"/>
</dbReference>
<dbReference type="Proteomes" id="UP001319200">
    <property type="component" value="Unassembled WGS sequence"/>
</dbReference>
<gene>
    <name evidence="2" type="ORF">KK083_16450</name>
</gene>
<comment type="caution">
    <text evidence="2">The sequence shown here is derived from an EMBL/GenBank/DDBJ whole genome shotgun (WGS) entry which is preliminary data.</text>
</comment>
<comment type="similarity">
    <text evidence="1">Belongs to the class-IV pyridoxal-phosphate-dependent aminotransferase family.</text>
</comment>
<dbReference type="SUPFAM" id="SSF52540">
    <property type="entry name" value="P-loop containing nucleoside triphosphate hydrolases"/>
    <property type="match status" value="1"/>
</dbReference>
<dbReference type="GO" id="GO:0019752">
    <property type="term" value="P:carboxylic acid metabolic process"/>
    <property type="evidence" value="ECO:0007669"/>
    <property type="project" value="TreeGrafter"/>
</dbReference>
<dbReference type="EMBL" id="JAHESF010000015">
    <property type="protein sequence ID" value="MBT1698483.1"/>
    <property type="molecule type" value="Genomic_DNA"/>
</dbReference>
<keyword evidence="3" id="KW-1185">Reference proteome</keyword>